<feature type="domain" description="DUF7389" evidence="2">
    <location>
        <begin position="16"/>
        <end position="82"/>
    </location>
</feature>
<feature type="region of interest" description="Disordered" evidence="1">
    <location>
        <begin position="1"/>
        <end position="51"/>
    </location>
</feature>
<sequence>MSEESDTEPDAAPDSVEKVERTDFGCSMEARMKRGTGTRDEDSMTIKSKGETAEETIAEFYKLLEEYEQEIGGRLRDVQPREDEAGKEDGE</sequence>
<evidence type="ECO:0000256" key="1">
    <source>
        <dbReference type="SAM" id="MobiDB-lite"/>
    </source>
</evidence>
<reference evidence="3" key="1">
    <citation type="submission" date="2019-12" db="EMBL/GenBank/DDBJ databases">
        <title>Whole genome sequencing of Haloarcula argentinensis strain pws5.</title>
        <authorList>
            <person name="Verma D.K."/>
            <person name="Gopal K."/>
            <person name="Prasad E.S."/>
        </authorList>
    </citation>
    <scope>NUCLEOTIDE SEQUENCE</scope>
    <source>
        <strain evidence="3">Pws5</strain>
    </source>
</reference>
<feature type="region of interest" description="Disordered" evidence="1">
    <location>
        <begin position="71"/>
        <end position="91"/>
    </location>
</feature>
<evidence type="ECO:0000313" key="3">
    <source>
        <dbReference type="EMBL" id="NLV14027.1"/>
    </source>
</evidence>
<organism evidence="3 4">
    <name type="scientific">Haloarcula argentinensis</name>
    <dbReference type="NCBI Taxonomy" id="43776"/>
    <lineage>
        <taxon>Archaea</taxon>
        <taxon>Methanobacteriati</taxon>
        <taxon>Methanobacteriota</taxon>
        <taxon>Stenosarchaea group</taxon>
        <taxon>Halobacteria</taxon>
        <taxon>Halobacteriales</taxon>
        <taxon>Haloarculaceae</taxon>
        <taxon>Haloarcula</taxon>
    </lineage>
</organism>
<feature type="compositionally biased region" description="Acidic residues" evidence="1">
    <location>
        <begin position="1"/>
        <end position="11"/>
    </location>
</feature>
<evidence type="ECO:0000259" key="2">
    <source>
        <dbReference type="Pfam" id="PF24115"/>
    </source>
</evidence>
<comment type="caution">
    <text evidence="3">The sequence shown here is derived from an EMBL/GenBank/DDBJ whole genome shotgun (WGS) entry which is preliminary data.</text>
</comment>
<dbReference type="Proteomes" id="UP000641625">
    <property type="component" value="Unassembled WGS sequence"/>
</dbReference>
<name>A0A847UNN2_HALAR</name>
<accession>A0A847UNN2</accession>
<evidence type="ECO:0000313" key="4">
    <source>
        <dbReference type="Proteomes" id="UP000641625"/>
    </source>
</evidence>
<proteinExistence type="predicted"/>
<dbReference type="RefSeq" id="WP_121537872.1">
    <property type="nucleotide sequence ID" value="NZ_WOWA01000005.1"/>
</dbReference>
<gene>
    <name evidence="3" type="ORF">GOC77_12200</name>
</gene>
<protein>
    <recommendedName>
        <fullName evidence="2">DUF7389 domain-containing protein</fullName>
    </recommendedName>
</protein>
<dbReference type="Pfam" id="PF24115">
    <property type="entry name" value="DUF7389"/>
    <property type="match status" value="1"/>
</dbReference>
<dbReference type="InterPro" id="IPR055813">
    <property type="entry name" value="DUF7389"/>
</dbReference>
<dbReference type="AlphaFoldDB" id="A0A847UNN2"/>
<dbReference type="EMBL" id="WOWA01000005">
    <property type="protein sequence ID" value="NLV14027.1"/>
    <property type="molecule type" value="Genomic_DNA"/>
</dbReference>
<feature type="compositionally biased region" description="Basic and acidic residues" evidence="1">
    <location>
        <begin position="37"/>
        <end position="51"/>
    </location>
</feature>